<keyword evidence="1" id="KW-0472">Membrane</keyword>
<accession>A0A812VJJ2</accession>
<gene>
    <name evidence="3" type="ORF">SNEC2469_LOCUS17644</name>
</gene>
<evidence type="ECO:0000313" key="4">
    <source>
        <dbReference type="Proteomes" id="UP000601435"/>
    </source>
</evidence>
<feature type="transmembrane region" description="Helical" evidence="1">
    <location>
        <begin position="329"/>
        <end position="349"/>
    </location>
</feature>
<comment type="caution">
    <text evidence="3">The sequence shown here is derived from an EMBL/GenBank/DDBJ whole genome shotgun (WGS) entry which is preliminary data.</text>
</comment>
<dbReference type="Proteomes" id="UP000601435">
    <property type="component" value="Unassembled WGS sequence"/>
</dbReference>
<organism evidence="3 4">
    <name type="scientific">Symbiodinium necroappetens</name>
    <dbReference type="NCBI Taxonomy" id="1628268"/>
    <lineage>
        <taxon>Eukaryota</taxon>
        <taxon>Sar</taxon>
        <taxon>Alveolata</taxon>
        <taxon>Dinophyceae</taxon>
        <taxon>Suessiales</taxon>
        <taxon>Symbiodiniaceae</taxon>
        <taxon>Symbiodinium</taxon>
    </lineage>
</organism>
<dbReference type="OrthoDB" id="10311469at2759"/>
<evidence type="ECO:0000259" key="2">
    <source>
        <dbReference type="PROSITE" id="PS50835"/>
    </source>
</evidence>
<feature type="non-terminal residue" evidence="3">
    <location>
        <position position="1"/>
    </location>
</feature>
<reference evidence="3" key="1">
    <citation type="submission" date="2021-02" db="EMBL/GenBank/DDBJ databases">
        <authorList>
            <person name="Dougan E. K."/>
            <person name="Rhodes N."/>
            <person name="Thang M."/>
            <person name="Chan C."/>
        </authorList>
    </citation>
    <scope>NUCLEOTIDE SEQUENCE</scope>
</reference>
<evidence type="ECO:0000313" key="3">
    <source>
        <dbReference type="EMBL" id="CAE7624869.1"/>
    </source>
</evidence>
<dbReference type="AlphaFoldDB" id="A0A812VJJ2"/>
<dbReference type="InterPro" id="IPR007110">
    <property type="entry name" value="Ig-like_dom"/>
</dbReference>
<evidence type="ECO:0000256" key="1">
    <source>
        <dbReference type="SAM" id="Phobius"/>
    </source>
</evidence>
<proteinExistence type="predicted"/>
<feature type="transmembrane region" description="Helical" evidence="1">
    <location>
        <begin position="17"/>
        <end position="39"/>
    </location>
</feature>
<dbReference type="PROSITE" id="PS50835">
    <property type="entry name" value="IG_LIKE"/>
    <property type="match status" value="1"/>
</dbReference>
<keyword evidence="4" id="KW-1185">Reference proteome</keyword>
<sequence length="355" mass="38564">RVSGIVKFIFVPDTAGYFFWACLFYLATGIMQVTTLPRIAESFCQVRRNGTLCTEDCPDMLLLCPASECFGDAMNLTWYQEANTAKKSYNQAFVGASLNQECLNMMQFATSPVDAVHLIYTRNSDATLAVNEDCKVLSCRVLANALYLMSDLENGGANCTNQFEIKSPEEASVCPCSSLLAEIDSTVQAEIDSVCGSRLLKDGCGKYATTPSWCNSTGGRRLDLLESSEAAELPCKTPSWQEPPTLDSLLNVPSESRQLQQVNSDAPPWTVGPWSTCKCFEQCMPGLRSRIVQCGGSVCRGSQPESTQECTCTHCALCQHAEIVLNISLVINFSQAGMALILGLALGYFGSLGED</sequence>
<keyword evidence="1" id="KW-1133">Transmembrane helix</keyword>
<keyword evidence="1" id="KW-0812">Transmembrane</keyword>
<name>A0A812VJJ2_9DINO</name>
<protein>
    <recommendedName>
        <fullName evidence="2">Ig-like domain-containing protein</fullName>
    </recommendedName>
</protein>
<dbReference type="EMBL" id="CAJNJA010029336">
    <property type="protein sequence ID" value="CAE7624869.1"/>
    <property type="molecule type" value="Genomic_DNA"/>
</dbReference>
<feature type="domain" description="Ig-like" evidence="2">
    <location>
        <begin position="37"/>
        <end position="141"/>
    </location>
</feature>